<dbReference type="Pfam" id="PF18964">
    <property type="entry name" value="DUF5704"/>
    <property type="match status" value="1"/>
</dbReference>
<evidence type="ECO:0000313" key="2">
    <source>
        <dbReference type="EMBL" id="QHQ62868.1"/>
    </source>
</evidence>
<accession>A0A6P1TTP3</accession>
<sequence>MFKKLYKCIYKRIIIIYLLILLILLLVEQKVEAAEESAIATMYDNGDFEFITTDTAATTNITWETIGFTVRRDKSYGNPLTDDNYATFKLVSGQKDEGLTMPNGTKTVTFYLTKKQVNDALESTALATIKDNDIIYLNGIIKVHNGTKDQDIYKTLNGIKNAESWANPDDFEDRFDIKITYKAGNQTYPVTITYQLYQSGNYIPAGTKDCGEYQNHAEFKLSSNNVPDSKVYNEETYFLYRTYYQNLPSTRKLGNRKTSVDKNLYPQQYEDDLKYIRHEGNGDSLIVQGAKNGDGLNIVAIYRRYPNRTDSEEEEEITKEYEETDPTAKLRADSRENEAYDVEDGIPGTESLYANAFTSEYLAGSTFTRKYGTKYYTVNVKKTFELKWTTTSTDSEGYSETIHHSEIKHMTYTYNIARDFSYWIISALGVYGVGKAELNNDALPGGRITLVPVGYDLPTVDYVHSDEENDHLIEPDDEITINLGSETVHSSSVPSREYRSEAEEAVAEIQCKNDKLTFNGQIIISDEMKEKMTDTPTEIPSGLSEIGENVLYDSGLIIPADTANAEYETTGIVIYIPVTEINPTDVETTYELTDVNNIVVHTPTVCDAKVQDNYQDNQMISPDVSRASLVLDRPFNIKLPTTGDHRYIKGYGYNDYEKYIASRQVKFPFDVYKGSSTSGAFVKKNTWTSVSSNTQFYLPTWVDEGKYTVNFRSIAINSDANDGMNKIETLANTELENYVATDTVNVEVSGRIYGLNLYDISDYPIWQDVFRIPKSLSLTGFKYTVGDKDQNGNSNGNDPKYTLALVNGVHPKYSNVGVVKTGYVTRFNLQTVGNMYGDNDYVRIKPTFYYVDSTGNNRQVVDIYYSETFNGKKNIMVKMGSDLDLTNKKALRTGDPYLTIPEGALNQTAYFTGVSLKDWKAQVKNIYTYTNIMLPGSLRTFVGYISNIPSSVTEASIVKSVQYWYGEYYLPSEIHVTPKGYKIEEYVKYHGGLTYKEPFWLKDGYIIVNFAIETIQDGQRHLSYTNVDNAANGYCNMWKREGYQYRKVDDKRNEFIFLDGDYVLYYTDKSAAQDYISAGTH</sequence>
<evidence type="ECO:0000313" key="3">
    <source>
        <dbReference type="Proteomes" id="UP000464314"/>
    </source>
</evidence>
<evidence type="ECO:0000259" key="1">
    <source>
        <dbReference type="Pfam" id="PF18964"/>
    </source>
</evidence>
<reference evidence="2 3" key="1">
    <citation type="submission" date="2020-01" db="EMBL/GenBank/DDBJ databases">
        <title>Genome analysis of Anaerocolumna sp. CBA3638.</title>
        <authorList>
            <person name="Kim J."/>
            <person name="Roh S.W."/>
        </authorList>
    </citation>
    <scope>NUCLEOTIDE SEQUENCE [LARGE SCALE GENOMIC DNA]</scope>
    <source>
        <strain evidence="2 3">CBA3638</strain>
    </source>
</reference>
<name>A0A6P1TTP3_9FIRM</name>
<protein>
    <recommendedName>
        <fullName evidence="1">DUF5704 domain-containing protein</fullName>
    </recommendedName>
</protein>
<dbReference type="RefSeq" id="WP_161839690.1">
    <property type="nucleotide sequence ID" value="NZ_CP048000.1"/>
</dbReference>
<feature type="domain" description="DUF5704" evidence="1">
    <location>
        <begin position="340"/>
        <end position="514"/>
    </location>
</feature>
<dbReference type="InterPro" id="IPR043759">
    <property type="entry name" value="DUF5704"/>
</dbReference>
<proteinExistence type="predicted"/>
<organism evidence="2 3">
    <name type="scientific">Anaerocolumna sedimenticola</name>
    <dbReference type="NCBI Taxonomy" id="2696063"/>
    <lineage>
        <taxon>Bacteria</taxon>
        <taxon>Bacillati</taxon>
        <taxon>Bacillota</taxon>
        <taxon>Clostridia</taxon>
        <taxon>Lachnospirales</taxon>
        <taxon>Lachnospiraceae</taxon>
        <taxon>Anaerocolumna</taxon>
    </lineage>
</organism>
<dbReference type="EMBL" id="CP048000">
    <property type="protein sequence ID" value="QHQ62868.1"/>
    <property type="molecule type" value="Genomic_DNA"/>
</dbReference>
<dbReference type="KEGG" id="anr:Ana3638_20520"/>
<keyword evidence="3" id="KW-1185">Reference proteome</keyword>
<dbReference type="AlphaFoldDB" id="A0A6P1TTP3"/>
<dbReference type="Proteomes" id="UP000464314">
    <property type="component" value="Chromosome"/>
</dbReference>
<gene>
    <name evidence="2" type="ORF">Ana3638_20520</name>
</gene>